<name>A0AAU9GCA7_DROMD</name>
<dbReference type="AlphaFoldDB" id="A0AAU9GCA7"/>
<evidence type="ECO:0000313" key="1">
    <source>
        <dbReference type="EMBL" id="BFG05096.1"/>
    </source>
</evidence>
<organism evidence="1 2">
    <name type="scientific">Drosophila madeirensis</name>
    <name type="common">Fruit fly</name>
    <dbReference type="NCBI Taxonomy" id="30013"/>
    <lineage>
        <taxon>Eukaryota</taxon>
        <taxon>Metazoa</taxon>
        <taxon>Ecdysozoa</taxon>
        <taxon>Arthropoda</taxon>
        <taxon>Hexapoda</taxon>
        <taxon>Insecta</taxon>
        <taxon>Pterygota</taxon>
        <taxon>Neoptera</taxon>
        <taxon>Endopterygota</taxon>
        <taxon>Diptera</taxon>
        <taxon>Brachycera</taxon>
        <taxon>Muscomorpha</taxon>
        <taxon>Ephydroidea</taxon>
        <taxon>Drosophilidae</taxon>
        <taxon>Drosophila</taxon>
        <taxon>Sophophora</taxon>
    </lineage>
</organism>
<protein>
    <submittedName>
        <fullName evidence="1">Uncharacterized protein</fullName>
    </submittedName>
</protein>
<dbReference type="EMBL" id="AP029267">
    <property type="protein sequence ID" value="BFG05096.1"/>
    <property type="molecule type" value="Genomic_DNA"/>
</dbReference>
<sequence>MKIGERLRDRVEDDFPRMDDDDLCDALRFDFDGEEVGEVLLRFEFDGDPLRSYCSDCSFADCLDDRLPGDSVELLPPPTPLLCRTSEPEEDVELFDSLRLRFDELFGWELLPLLLLVERLLLLRDGDLLRDRLDFCEDEDLPSRRGSEEREEAAS</sequence>
<accession>A0AAU9GCA7</accession>
<gene>
    <name evidence="1" type="ORF">DMAD_03911</name>
</gene>
<keyword evidence="2" id="KW-1185">Reference proteome</keyword>
<proteinExistence type="predicted"/>
<evidence type="ECO:0000313" key="2">
    <source>
        <dbReference type="Proteomes" id="UP001500889"/>
    </source>
</evidence>
<dbReference type="Proteomes" id="UP001500889">
    <property type="component" value="Chromosome E"/>
</dbReference>
<reference evidence="1 2" key="1">
    <citation type="submission" date="2024-02" db="EMBL/GenBank/DDBJ databases">
        <title>A chromosome-level genome assembly of Drosophila madeirensis, a fruit fly species endemic to Madeira island.</title>
        <authorList>
            <person name="Tomihara K."/>
            <person name="Llopart A."/>
            <person name="Yamamoto D."/>
        </authorList>
    </citation>
    <scope>NUCLEOTIDE SEQUENCE [LARGE SCALE GENOMIC DNA]</scope>
    <source>
        <strain evidence="1 2">RF1</strain>
    </source>
</reference>